<name>A0ABQ1C3X8_9MYCO</name>
<organism evidence="2 3">
    <name type="scientific">Mycobacterium paragordonae</name>
    <dbReference type="NCBI Taxonomy" id="1389713"/>
    <lineage>
        <taxon>Bacteria</taxon>
        <taxon>Bacillati</taxon>
        <taxon>Actinomycetota</taxon>
        <taxon>Actinomycetes</taxon>
        <taxon>Mycobacteriales</taxon>
        <taxon>Mycobacteriaceae</taxon>
        <taxon>Mycobacterium</taxon>
    </lineage>
</organism>
<feature type="region of interest" description="Disordered" evidence="1">
    <location>
        <begin position="1"/>
        <end position="25"/>
    </location>
</feature>
<dbReference type="EMBL" id="BLKX01000001">
    <property type="protein sequence ID" value="GFG79150.1"/>
    <property type="molecule type" value="Genomic_DNA"/>
</dbReference>
<feature type="compositionally biased region" description="Basic and acidic residues" evidence="1">
    <location>
        <begin position="1"/>
        <end position="12"/>
    </location>
</feature>
<keyword evidence="3" id="KW-1185">Reference proteome</keyword>
<gene>
    <name evidence="2" type="ORF">MPRG_24260</name>
</gene>
<proteinExistence type="predicted"/>
<evidence type="ECO:0000313" key="3">
    <source>
        <dbReference type="Proteomes" id="UP000465240"/>
    </source>
</evidence>
<comment type="caution">
    <text evidence="2">The sequence shown here is derived from an EMBL/GenBank/DDBJ whole genome shotgun (WGS) entry which is preliminary data.</text>
</comment>
<accession>A0ABQ1C3X8</accession>
<evidence type="ECO:0000256" key="1">
    <source>
        <dbReference type="SAM" id="MobiDB-lite"/>
    </source>
</evidence>
<protein>
    <submittedName>
        <fullName evidence="2">Uncharacterized protein</fullName>
    </submittedName>
</protein>
<reference evidence="2 3" key="1">
    <citation type="journal article" date="2019" name="Emerg. Microbes Infect.">
        <title>Comprehensive subspecies identification of 175 nontuberculous mycobacteria species based on 7547 genomic profiles.</title>
        <authorList>
            <person name="Matsumoto Y."/>
            <person name="Kinjo T."/>
            <person name="Motooka D."/>
            <person name="Nabeya D."/>
            <person name="Jung N."/>
            <person name="Uechi K."/>
            <person name="Horii T."/>
            <person name="Iida T."/>
            <person name="Fujita J."/>
            <person name="Nakamura S."/>
        </authorList>
    </citation>
    <scope>NUCLEOTIDE SEQUENCE [LARGE SCALE GENOMIC DNA]</scope>
    <source>
        <strain evidence="2 3">JCM 18565</strain>
    </source>
</reference>
<sequence length="127" mass="12832">MARVDPAPERADGPAGRGGRPADGLAVAADPAAGRAVAVVDKADRHAQSARSVIRTGAAEVAGGPASWRGSGRARWGDAIPAGSRGTALAELSPTPCCPMKRKVSAASVVARYLRPAIVQPLVDTET</sequence>
<dbReference type="Proteomes" id="UP000465240">
    <property type="component" value="Unassembled WGS sequence"/>
</dbReference>
<evidence type="ECO:0000313" key="2">
    <source>
        <dbReference type="EMBL" id="GFG79150.1"/>
    </source>
</evidence>